<keyword evidence="20" id="KW-1185">Reference proteome</keyword>
<keyword evidence="11" id="KW-0862">Zinc</keyword>
<evidence type="ECO:0000256" key="1">
    <source>
        <dbReference type="ARBA" id="ARBA00001936"/>
    </source>
</evidence>
<dbReference type="Proteomes" id="UP000625711">
    <property type="component" value="Unassembled WGS sequence"/>
</dbReference>
<dbReference type="EC" id="2.7.7.7" evidence="5"/>
<dbReference type="InterPro" id="IPR036775">
    <property type="entry name" value="DNA_pol_Y-fam_lit_finger_sf"/>
</dbReference>
<evidence type="ECO:0000256" key="8">
    <source>
        <dbReference type="ARBA" id="ARBA00022723"/>
    </source>
</evidence>
<dbReference type="GO" id="GO:0006281">
    <property type="term" value="P:DNA repair"/>
    <property type="evidence" value="ECO:0007669"/>
    <property type="project" value="UniProtKB-KW"/>
</dbReference>
<evidence type="ECO:0000256" key="15">
    <source>
        <dbReference type="ARBA" id="ARBA00023242"/>
    </source>
</evidence>
<evidence type="ECO:0000256" key="2">
    <source>
        <dbReference type="ARBA" id="ARBA00001946"/>
    </source>
</evidence>
<gene>
    <name evidence="19" type="ORF">GWI33_001960</name>
</gene>
<dbReference type="Pfam" id="PF11799">
    <property type="entry name" value="IMS_C"/>
    <property type="match status" value="1"/>
</dbReference>
<reference evidence="19" key="1">
    <citation type="submission" date="2020-08" db="EMBL/GenBank/DDBJ databases">
        <title>Genome sequencing and assembly of the red palm weevil Rhynchophorus ferrugineus.</title>
        <authorList>
            <person name="Dias G.B."/>
            <person name="Bergman C.M."/>
            <person name="Manee M."/>
        </authorList>
    </citation>
    <scope>NUCLEOTIDE SEQUENCE</scope>
    <source>
        <strain evidence="19">AA-2017</strain>
        <tissue evidence="19">Whole larva</tissue>
    </source>
</reference>
<dbReference type="AlphaFoldDB" id="A0A834IYW5"/>
<keyword evidence="14" id="KW-0234">DNA repair</keyword>
<comment type="similarity">
    <text evidence="4">Belongs to the DNA polymerase type-Y family.</text>
</comment>
<evidence type="ECO:0000256" key="7">
    <source>
        <dbReference type="ARBA" id="ARBA00022695"/>
    </source>
</evidence>
<dbReference type="GO" id="GO:0008270">
    <property type="term" value="F:zinc ion binding"/>
    <property type="evidence" value="ECO:0007669"/>
    <property type="project" value="UniProtKB-KW"/>
</dbReference>
<dbReference type="FunFam" id="3.30.1490.100:FF:000007">
    <property type="entry name" value="DNA polymerase eta"/>
    <property type="match status" value="1"/>
</dbReference>
<dbReference type="Pfam" id="PF00817">
    <property type="entry name" value="IMS"/>
    <property type="match status" value="1"/>
</dbReference>
<evidence type="ECO:0000256" key="13">
    <source>
        <dbReference type="ARBA" id="ARBA00022843"/>
    </source>
</evidence>
<dbReference type="GO" id="GO:0035861">
    <property type="term" value="C:site of double-strand break"/>
    <property type="evidence" value="ECO:0007669"/>
    <property type="project" value="TreeGrafter"/>
</dbReference>
<evidence type="ECO:0000256" key="14">
    <source>
        <dbReference type="ARBA" id="ARBA00023204"/>
    </source>
</evidence>
<evidence type="ECO:0000256" key="3">
    <source>
        <dbReference type="ARBA" id="ARBA00004123"/>
    </source>
</evidence>
<keyword evidence="6" id="KW-0808">Transferase</keyword>
<dbReference type="InterPro" id="IPR052230">
    <property type="entry name" value="DNA_polymerase_eta"/>
</dbReference>
<evidence type="ECO:0000256" key="16">
    <source>
        <dbReference type="ARBA" id="ARBA00044975"/>
    </source>
</evidence>
<evidence type="ECO:0000256" key="10">
    <source>
        <dbReference type="ARBA" id="ARBA00022771"/>
    </source>
</evidence>
<dbReference type="PIRSF" id="PIRSF036603">
    <property type="entry name" value="DPol_eta"/>
    <property type="match status" value="1"/>
</dbReference>
<evidence type="ECO:0000259" key="18">
    <source>
        <dbReference type="PROSITE" id="PS50173"/>
    </source>
</evidence>
<accession>A0A834IYW5</accession>
<name>A0A834IYW5_RHYFE</name>
<organism evidence="19 20">
    <name type="scientific">Rhynchophorus ferrugineus</name>
    <name type="common">Red palm weevil</name>
    <name type="synonym">Curculio ferrugineus</name>
    <dbReference type="NCBI Taxonomy" id="354439"/>
    <lineage>
        <taxon>Eukaryota</taxon>
        <taxon>Metazoa</taxon>
        <taxon>Ecdysozoa</taxon>
        <taxon>Arthropoda</taxon>
        <taxon>Hexapoda</taxon>
        <taxon>Insecta</taxon>
        <taxon>Pterygota</taxon>
        <taxon>Neoptera</taxon>
        <taxon>Endopterygota</taxon>
        <taxon>Coleoptera</taxon>
        <taxon>Polyphaga</taxon>
        <taxon>Cucujiformia</taxon>
        <taxon>Curculionidae</taxon>
        <taxon>Dryophthorinae</taxon>
        <taxon>Rhynchophorus</taxon>
    </lineage>
</organism>
<dbReference type="InterPro" id="IPR001126">
    <property type="entry name" value="UmuC"/>
</dbReference>
<evidence type="ECO:0000256" key="4">
    <source>
        <dbReference type="ARBA" id="ARBA00010945"/>
    </source>
</evidence>
<dbReference type="GO" id="GO:0003887">
    <property type="term" value="F:DNA-directed DNA polymerase activity"/>
    <property type="evidence" value="ECO:0007669"/>
    <property type="project" value="UniProtKB-EC"/>
</dbReference>
<feature type="domain" description="UmuC" evidence="18">
    <location>
        <begin position="8"/>
        <end position="239"/>
    </location>
</feature>
<dbReference type="FunFam" id="3.40.1170.60:FF:000003">
    <property type="entry name" value="DNA polymerase eta"/>
    <property type="match status" value="1"/>
</dbReference>
<keyword evidence="13" id="KW-0832">Ubl conjugation</keyword>
<dbReference type="OrthoDB" id="5723at2759"/>
<dbReference type="InterPro" id="IPR043128">
    <property type="entry name" value="Rev_trsase/Diguanyl_cyclase"/>
</dbReference>
<evidence type="ECO:0000313" key="20">
    <source>
        <dbReference type="Proteomes" id="UP000625711"/>
    </source>
</evidence>
<keyword evidence="15" id="KW-0539">Nucleus</keyword>
<dbReference type="GO" id="GO:0009411">
    <property type="term" value="P:response to UV"/>
    <property type="evidence" value="ECO:0007669"/>
    <property type="project" value="UniProtKB-ARBA"/>
</dbReference>
<dbReference type="EMBL" id="JAACXV010000156">
    <property type="protein sequence ID" value="KAF7282822.1"/>
    <property type="molecule type" value="Genomic_DNA"/>
</dbReference>
<dbReference type="PANTHER" id="PTHR45873:SF1">
    <property type="entry name" value="DNA POLYMERASE ETA"/>
    <property type="match status" value="1"/>
</dbReference>
<evidence type="ECO:0000256" key="12">
    <source>
        <dbReference type="ARBA" id="ARBA00022842"/>
    </source>
</evidence>
<dbReference type="PROSITE" id="PS50173">
    <property type="entry name" value="UMUC"/>
    <property type="match status" value="1"/>
</dbReference>
<evidence type="ECO:0000256" key="6">
    <source>
        <dbReference type="ARBA" id="ARBA00022679"/>
    </source>
</evidence>
<sequence>MDHLNRVIILIDMDCFYCQVEENLNSNIKGKPVAVVQSNDWKGGGIIAVNYAARDKGITRHMRGDEAKEKCPDIELVKIPQVRGKSDLTKYREAGKRVADVLLTFTHHLERASVDEAYLDITEIVNNRQLSYCDISIDKLKNTFVVGSALEDFIKNINCNKIMKENDLRLAIGGIIAEEIREKIFQVTEYRCSAGIAHNKILAKLVCGLHKPNQQTILPHEAVQFLFKDMSLKKIKGLGGKFGQTIIDKLHVTNMGDILQFSLKDLSRIFDDKAGTWLYNLARGIDMEPVNTRLLGKSINCCKQFQGKSMLTTRKEVEHWLHELADEMYERLEGDLEENKRIAKQMTVSFSQHTNQGHSQSTRSLPLSSYDLELIYNNALRIIEKNCQNESGSFSIKYLGVGVGNFEPIRKEMGIKQFFTNMKEKQSVSVQHKKDINVLSTSVPDNSSNTLVDANYLSTTQTEEKQDTSYTYFEEVYPESINDQSFINTFLNNDSVNTSSNSIDQEIFVCKPVNATEKTVSFFSKYYDMSDRECSSSKSSFIENTDQVRDNSLSKSIIQAKPIETQINSSETEMTVTCSEYLVKQERHLYKSENYPSKSSGSGLKNVKKKVITVKSKSILGYLKEEFDMHIDFHVAKKIRLEQNFSSPALSHKKIFILLAPKKSNYSTGLRFPIVV</sequence>
<dbReference type="Gene3D" id="3.30.1490.100">
    <property type="entry name" value="DNA polymerase, Y-family, little finger domain"/>
    <property type="match status" value="1"/>
</dbReference>
<dbReference type="InterPro" id="IPR043502">
    <property type="entry name" value="DNA/RNA_pol_sf"/>
</dbReference>
<dbReference type="SUPFAM" id="SSF56672">
    <property type="entry name" value="DNA/RNA polymerases"/>
    <property type="match status" value="1"/>
</dbReference>
<dbReference type="Pfam" id="PF21704">
    <property type="entry name" value="POLH-Rev1_HhH"/>
    <property type="match status" value="1"/>
</dbReference>
<evidence type="ECO:0000256" key="9">
    <source>
        <dbReference type="ARBA" id="ARBA00022763"/>
    </source>
</evidence>
<comment type="catalytic activity">
    <reaction evidence="17">
        <text>DNA(n) + a 2'-deoxyribonucleoside 5'-triphosphate = DNA(n+1) + diphosphate</text>
        <dbReference type="Rhea" id="RHEA:22508"/>
        <dbReference type="Rhea" id="RHEA-COMP:17339"/>
        <dbReference type="Rhea" id="RHEA-COMP:17340"/>
        <dbReference type="ChEBI" id="CHEBI:33019"/>
        <dbReference type="ChEBI" id="CHEBI:61560"/>
        <dbReference type="ChEBI" id="CHEBI:173112"/>
        <dbReference type="EC" id="2.7.7.7"/>
    </reaction>
</comment>
<dbReference type="GO" id="GO:0005634">
    <property type="term" value="C:nucleus"/>
    <property type="evidence" value="ECO:0007669"/>
    <property type="project" value="UniProtKB-SubCell"/>
</dbReference>
<comment type="cofactor">
    <cofactor evidence="2">
        <name>Mg(2+)</name>
        <dbReference type="ChEBI" id="CHEBI:18420"/>
    </cofactor>
</comment>
<keyword evidence="12" id="KW-0460">Magnesium</keyword>
<keyword evidence="9" id="KW-0227">DNA damage</keyword>
<dbReference type="PANTHER" id="PTHR45873">
    <property type="entry name" value="DNA POLYMERASE ETA"/>
    <property type="match status" value="1"/>
</dbReference>
<evidence type="ECO:0000313" key="19">
    <source>
        <dbReference type="EMBL" id="KAF7282822.1"/>
    </source>
</evidence>
<evidence type="ECO:0000256" key="17">
    <source>
        <dbReference type="ARBA" id="ARBA00049244"/>
    </source>
</evidence>
<dbReference type="SUPFAM" id="SSF100879">
    <property type="entry name" value="Lesion bypass DNA polymerase (Y-family), little finger domain"/>
    <property type="match status" value="1"/>
</dbReference>
<keyword evidence="7" id="KW-0548">Nucleotidyltransferase</keyword>
<comment type="subcellular location">
    <subcellularLocation>
        <location evidence="3">Nucleus</location>
    </subcellularLocation>
</comment>
<proteinExistence type="inferred from homology"/>
<keyword evidence="8" id="KW-0479">Metal-binding</keyword>
<protein>
    <recommendedName>
        <fullName evidence="16">DNA polymerase eta</fullName>
        <ecNumber evidence="5">2.7.7.7</ecNumber>
    </recommendedName>
</protein>
<evidence type="ECO:0000256" key="11">
    <source>
        <dbReference type="ARBA" id="ARBA00022833"/>
    </source>
</evidence>
<evidence type="ECO:0000256" key="5">
    <source>
        <dbReference type="ARBA" id="ARBA00012417"/>
    </source>
</evidence>
<keyword evidence="10" id="KW-0863">Zinc-finger</keyword>
<dbReference type="GO" id="GO:0005657">
    <property type="term" value="C:replication fork"/>
    <property type="evidence" value="ECO:0007669"/>
    <property type="project" value="TreeGrafter"/>
</dbReference>
<dbReference type="InterPro" id="IPR017961">
    <property type="entry name" value="DNA_pol_Y-fam_little_finger"/>
</dbReference>
<comment type="caution">
    <text evidence="19">The sequence shown here is derived from an EMBL/GenBank/DDBJ whole genome shotgun (WGS) entry which is preliminary data.</text>
</comment>
<dbReference type="FunFam" id="1.10.150.20:FF:000014">
    <property type="entry name" value="Polymerase (DNA directed), eta"/>
    <property type="match status" value="1"/>
</dbReference>
<dbReference type="GO" id="GO:0042276">
    <property type="term" value="P:error-prone translesion synthesis"/>
    <property type="evidence" value="ECO:0007669"/>
    <property type="project" value="TreeGrafter"/>
</dbReference>
<dbReference type="Gene3D" id="3.30.70.270">
    <property type="match status" value="1"/>
</dbReference>
<dbReference type="Gene3D" id="3.40.1170.60">
    <property type="match status" value="1"/>
</dbReference>
<dbReference type="Gene3D" id="1.10.150.20">
    <property type="entry name" value="5' to 3' exonuclease, C-terminal subdomain"/>
    <property type="match status" value="1"/>
</dbReference>
<comment type="cofactor">
    <cofactor evidence="1">
        <name>Mn(2+)</name>
        <dbReference type="ChEBI" id="CHEBI:29035"/>
    </cofactor>
</comment>
<dbReference type="GO" id="GO:0003684">
    <property type="term" value="F:damaged DNA binding"/>
    <property type="evidence" value="ECO:0007669"/>
    <property type="project" value="InterPro"/>
</dbReference>